<dbReference type="KEGG" id="vg:32878191"/>
<protein>
    <submittedName>
        <fullName evidence="1">Lyase-like motif protein</fullName>
    </submittedName>
</protein>
<evidence type="ECO:0000313" key="2">
    <source>
        <dbReference type="Proteomes" id="UP000203507"/>
    </source>
</evidence>
<dbReference type="GO" id="GO:0016829">
    <property type="term" value="F:lyase activity"/>
    <property type="evidence" value="ECO:0007669"/>
    <property type="project" value="UniProtKB-KW"/>
</dbReference>
<sequence length="185" mass="20862">MATDTIYLDWASELTQEHTAFHHIFELKLPADVTVRRASLLWRYKNQDVTSSVVVSQDLKTWRLTLPCGAVAPMDNLTMYGEGACENNFVLDKRLVVILPNEPYIVALRHLGRILNEGASCLYGGVVENVRSVTWLLDDRIVATQYVNPGDTIRDVHFPTAGPKSTVKVQTRTRSGLLFTKKLIY</sequence>
<organism evidence="1">
    <name type="scientific">Ranid herpesvirus 3</name>
    <dbReference type="NCBI Taxonomy" id="1987509"/>
    <lineage>
        <taxon>Viruses</taxon>
        <taxon>Duplodnaviria</taxon>
        <taxon>Heunggongvirae</taxon>
        <taxon>Peploviricota</taxon>
        <taxon>Herviviricetes</taxon>
        <taxon>Herpesvirales</taxon>
        <taxon>Alloherpesviridae</taxon>
        <taxon>Batravirus</taxon>
        <taxon>Batravirus ranidallo3</taxon>
    </lineage>
</organism>
<keyword evidence="2" id="KW-1185">Reference proteome</keyword>
<reference evidence="1" key="1">
    <citation type="journal article" date="2017" name="Vet. Pathol.">
        <title>Ranid Herpesvirus 3 and Proliferative Dermatitis in Free-Ranging Wild Common Frogs (Rana Temporaria).</title>
        <authorList>
            <person name="Origgi F.C."/>
            <person name="Schmidt B.R."/>
            <person name="Lohmann P."/>
            <person name="Otten P."/>
            <person name="Akdesir E."/>
            <person name="Gaschen V."/>
            <person name="Aguilar-Bultet L."/>
            <person name="Wahli T."/>
            <person name="Sattler U."/>
            <person name="Stoffel M.H."/>
        </authorList>
    </citation>
    <scope>NUCLEOTIDE SEQUENCE [LARGE SCALE GENOMIC DNA]</scope>
    <source>
        <strain evidence="1">FO1_2015</strain>
    </source>
</reference>
<proteinExistence type="predicted"/>
<dbReference type="Proteomes" id="UP000203507">
    <property type="component" value="Segment"/>
</dbReference>
<name>A0A1X9T583_9VIRU</name>
<dbReference type="EMBL" id="KX832224">
    <property type="protein sequence ID" value="ARR28857.1"/>
    <property type="molecule type" value="Genomic_DNA"/>
</dbReference>
<dbReference type="GeneID" id="32878191"/>
<dbReference type="RefSeq" id="YP_009362366.1">
    <property type="nucleotide sequence ID" value="NC_034618.1"/>
</dbReference>
<keyword evidence="1" id="KW-0456">Lyase</keyword>
<accession>A0A1X9T583</accession>
<evidence type="ECO:0000313" key="1">
    <source>
        <dbReference type="EMBL" id="ARR28857.1"/>
    </source>
</evidence>